<evidence type="ECO:0000256" key="2">
    <source>
        <dbReference type="ARBA" id="ARBA00009130"/>
    </source>
</evidence>
<dbReference type="PANTHER" id="PTHR43429:SF1">
    <property type="entry name" value="NAD(P)H SULFUR OXIDOREDUCTASE (COA-DEPENDENT)"/>
    <property type="match status" value="1"/>
</dbReference>
<keyword evidence="6" id="KW-0676">Redox-active center</keyword>
<evidence type="ECO:0000256" key="3">
    <source>
        <dbReference type="ARBA" id="ARBA00022630"/>
    </source>
</evidence>
<evidence type="ECO:0000313" key="9">
    <source>
        <dbReference type="EMBL" id="SPD71874.1"/>
    </source>
</evidence>
<reference evidence="9" key="1">
    <citation type="submission" date="2018-01" db="EMBL/GenBank/DDBJ databases">
        <authorList>
            <person name="Regsiter A."/>
            <person name="William W."/>
        </authorList>
    </citation>
    <scope>NUCLEOTIDE SEQUENCE</scope>
    <source>
        <strain evidence="9">TRIP AH-1</strain>
    </source>
</reference>
<dbReference type="InterPro" id="IPR016156">
    <property type="entry name" value="FAD/NAD-linked_Rdtase_dimer_sf"/>
</dbReference>
<accession>A0A445MQX4</accession>
<gene>
    <name evidence="9" type="ORF">PITCH_A1090001</name>
</gene>
<dbReference type="InterPro" id="IPR023753">
    <property type="entry name" value="FAD/NAD-binding_dom"/>
</dbReference>
<feature type="domain" description="FAD/NAD(P)-binding" evidence="8">
    <location>
        <begin position="5"/>
        <end position="318"/>
    </location>
</feature>
<dbReference type="Gene3D" id="3.50.50.60">
    <property type="entry name" value="FAD/NAD(P)-binding domain"/>
    <property type="match status" value="2"/>
</dbReference>
<protein>
    <recommendedName>
        <fullName evidence="10">Pyridine nucleotide-disulfide oxidoreductase</fullName>
    </recommendedName>
</protein>
<dbReference type="InterPro" id="IPR050260">
    <property type="entry name" value="FAD-bd_OxRdtase"/>
</dbReference>
<evidence type="ECO:0000256" key="5">
    <source>
        <dbReference type="ARBA" id="ARBA00023002"/>
    </source>
</evidence>
<dbReference type="Gene3D" id="3.30.390.30">
    <property type="match status" value="1"/>
</dbReference>
<dbReference type="AlphaFoldDB" id="A0A445MQX4"/>
<evidence type="ECO:0000256" key="4">
    <source>
        <dbReference type="ARBA" id="ARBA00022827"/>
    </source>
</evidence>
<dbReference type="SUPFAM" id="SSF55424">
    <property type="entry name" value="FAD/NAD-linked reductases, dimerisation (C-terminal) domain"/>
    <property type="match status" value="1"/>
</dbReference>
<evidence type="ECO:0000256" key="1">
    <source>
        <dbReference type="ARBA" id="ARBA00001974"/>
    </source>
</evidence>
<dbReference type="PANTHER" id="PTHR43429">
    <property type="entry name" value="PYRIDINE NUCLEOTIDE-DISULFIDE OXIDOREDUCTASE DOMAIN-CONTAINING"/>
    <property type="match status" value="1"/>
</dbReference>
<evidence type="ECO:0000256" key="6">
    <source>
        <dbReference type="ARBA" id="ARBA00023284"/>
    </source>
</evidence>
<dbReference type="InterPro" id="IPR036188">
    <property type="entry name" value="FAD/NAD-bd_sf"/>
</dbReference>
<feature type="domain" description="Pyridine nucleotide-disulphide oxidoreductase dimerisation" evidence="7">
    <location>
        <begin position="348"/>
        <end position="443"/>
    </location>
</feature>
<evidence type="ECO:0008006" key="10">
    <source>
        <dbReference type="Google" id="ProtNLM"/>
    </source>
</evidence>
<dbReference type="PRINTS" id="PR00411">
    <property type="entry name" value="PNDRDTASEI"/>
</dbReference>
<comment type="similarity">
    <text evidence="2">Belongs to the class-III pyridine nucleotide-disulfide oxidoreductase family.</text>
</comment>
<dbReference type="SUPFAM" id="SSF51905">
    <property type="entry name" value="FAD/NAD(P)-binding domain"/>
    <property type="match status" value="1"/>
</dbReference>
<dbReference type="Pfam" id="PF07992">
    <property type="entry name" value="Pyr_redox_2"/>
    <property type="match status" value="1"/>
</dbReference>
<name>A0A445MQX4_9BACT</name>
<organism evidence="9">
    <name type="scientific">uncultured Desulfobacterium sp</name>
    <dbReference type="NCBI Taxonomy" id="201089"/>
    <lineage>
        <taxon>Bacteria</taxon>
        <taxon>Pseudomonadati</taxon>
        <taxon>Thermodesulfobacteriota</taxon>
        <taxon>Desulfobacteria</taxon>
        <taxon>Desulfobacterales</taxon>
        <taxon>Desulfobacteriaceae</taxon>
        <taxon>Desulfobacterium</taxon>
        <taxon>environmental samples</taxon>
    </lineage>
</organism>
<dbReference type="PRINTS" id="PR00368">
    <property type="entry name" value="FADPNR"/>
</dbReference>
<sequence length="464" mass="48884">MKTADVAVIGGSAAGLMAALTVKKRYPDKKIVVIRNVSKTPVPCGIPYIYGILKDVGKNIIQDQGFLDKGIDIITLEVASVDRSRKIIKFVDNSTLGYDKLILGVGSKPFMPPMPGINLKNVFAVSKEPEHLQKLYNALKNAKNVVVIGGGFIGVEMAEQVAKMGGAASKDHICSTQDSGSSVQVTVVEMLPHCLMLACEEQYCVEAENELGKMGITVLTNRQVKSMEGNGTVSVVTLNTGETLAADLVIIGIGAVPNIELAEKMGLKADPRAGIAVNEYMQTEDPDIYAAGDCASKFSFITGKPTGIRLASVACSEGMIAASNLYKHTRKTFGALGAFATSVGNRCFAAAGLSTKSAADEGIDVIIGEAVAANRHPGGMPGCITDMKAKLLFRKDNGKIIGGHVSGGEAAADMVNILAVAIQRGLTAEELATMQYATHPMLTASPLFYHIMLAAENAAFELTK</sequence>
<evidence type="ECO:0000259" key="7">
    <source>
        <dbReference type="Pfam" id="PF02852"/>
    </source>
</evidence>
<dbReference type="GO" id="GO:0016491">
    <property type="term" value="F:oxidoreductase activity"/>
    <property type="evidence" value="ECO:0007669"/>
    <property type="project" value="UniProtKB-KW"/>
</dbReference>
<proteinExistence type="inferred from homology"/>
<dbReference type="EMBL" id="OJIN01000012">
    <property type="protein sequence ID" value="SPD71874.1"/>
    <property type="molecule type" value="Genomic_DNA"/>
</dbReference>
<comment type="cofactor">
    <cofactor evidence="1">
        <name>FAD</name>
        <dbReference type="ChEBI" id="CHEBI:57692"/>
    </cofactor>
</comment>
<evidence type="ECO:0000259" key="8">
    <source>
        <dbReference type="Pfam" id="PF07992"/>
    </source>
</evidence>
<keyword evidence="4" id="KW-0274">FAD</keyword>
<keyword evidence="5" id="KW-0560">Oxidoreductase</keyword>
<dbReference type="Pfam" id="PF02852">
    <property type="entry name" value="Pyr_redox_dim"/>
    <property type="match status" value="1"/>
</dbReference>
<dbReference type="InterPro" id="IPR004099">
    <property type="entry name" value="Pyr_nucl-diS_OxRdtase_dimer"/>
</dbReference>
<keyword evidence="3" id="KW-0285">Flavoprotein</keyword>